<dbReference type="InterPro" id="IPR048587">
    <property type="entry name" value="CvfB_S1_3rd"/>
</dbReference>
<evidence type="ECO:0000313" key="6">
    <source>
        <dbReference type="EMBL" id="MFD2618518.1"/>
    </source>
</evidence>
<dbReference type="PIRSF" id="PIRSF012524">
    <property type="entry name" value="YitL_S1"/>
    <property type="match status" value="1"/>
</dbReference>
<dbReference type="InterPro" id="IPR048588">
    <property type="entry name" value="CvfB_S1_2nd"/>
</dbReference>
<evidence type="ECO:0000259" key="4">
    <source>
        <dbReference type="Pfam" id="PF21191"/>
    </source>
</evidence>
<dbReference type="RefSeq" id="WP_141191574.1">
    <property type="nucleotide sequence ID" value="NZ_JBHUMR010000017.1"/>
</dbReference>
<comment type="caution">
    <text evidence="6">The sequence shown here is derived from an EMBL/GenBank/DDBJ whole genome shotgun (WGS) entry which is preliminary data.</text>
</comment>
<reference evidence="7" key="1">
    <citation type="journal article" date="2019" name="Int. J. Syst. Evol. Microbiol.">
        <title>The Global Catalogue of Microorganisms (GCM) 10K type strain sequencing project: providing services to taxonomists for standard genome sequencing and annotation.</title>
        <authorList>
            <consortium name="The Broad Institute Genomics Platform"/>
            <consortium name="The Broad Institute Genome Sequencing Center for Infectious Disease"/>
            <person name="Wu L."/>
            <person name="Ma J."/>
        </authorList>
    </citation>
    <scope>NUCLEOTIDE SEQUENCE [LARGE SCALE GENOMIC DNA]</scope>
    <source>
        <strain evidence="7">TISTR 2241</strain>
    </source>
</reference>
<dbReference type="InterPro" id="IPR036388">
    <property type="entry name" value="WH-like_DNA-bd_sf"/>
</dbReference>
<protein>
    <submittedName>
        <fullName evidence="6">S1 RNA-binding domain-containing protein</fullName>
    </submittedName>
</protein>
<gene>
    <name evidence="6" type="ORF">ACFSTF_14540</name>
</gene>
<name>A0ABW5PUC3_9BACI</name>
<dbReference type="EMBL" id="JBHUMR010000017">
    <property type="protein sequence ID" value="MFD2618518.1"/>
    <property type="molecule type" value="Genomic_DNA"/>
</dbReference>
<dbReference type="InterPro" id="IPR012340">
    <property type="entry name" value="NA-bd_OB-fold"/>
</dbReference>
<dbReference type="Pfam" id="PF13509">
    <property type="entry name" value="S1_2"/>
    <property type="match status" value="1"/>
</dbReference>
<evidence type="ECO:0000259" key="2">
    <source>
        <dbReference type="Pfam" id="PF13509"/>
    </source>
</evidence>
<sequence length="289" mass="33332">MNELYPGTIIECDVVREAPFGYFLSNGQEEVLLHHNDIEEGTIPSGKIRVFLYQDHQGRLCATMTIPSITLDTYDWAEVVEVKRRLGVFVDIGISKDILISKDDLSEEWSIWPDKGDKLYISLKTDKKDRLFGKLADEETIRAMSALASDDMFNCDITAYVYRHLMTGTRVITEDRIIGFLHENERNNQPEPRLGQAVQGRVIEVKEDGTINITLRKRGYEAMDEDARKIYDYMASRNGAMPFWDKSLPDDIFNKFELSKGAFKRALGKLMKEGKVYQEEGWTYFKNNE</sequence>
<feature type="domain" description="Conserved virulence factor B third S1" evidence="5">
    <location>
        <begin position="142"/>
        <end position="216"/>
    </location>
</feature>
<dbReference type="Pfam" id="PF21543">
    <property type="entry name" value="CvfB_2nd"/>
    <property type="match status" value="1"/>
</dbReference>
<evidence type="ECO:0000259" key="3">
    <source>
        <dbReference type="Pfam" id="PF17783"/>
    </source>
</evidence>
<evidence type="ECO:0000313" key="7">
    <source>
        <dbReference type="Proteomes" id="UP001597458"/>
    </source>
</evidence>
<feature type="domain" description="Conserved virulence factor B first S1" evidence="2">
    <location>
        <begin position="7"/>
        <end position="64"/>
    </location>
</feature>
<feature type="domain" description="Conserved virulence factor B-like winged helix" evidence="3">
    <location>
        <begin position="229"/>
        <end position="284"/>
    </location>
</feature>
<dbReference type="Pfam" id="PF17783">
    <property type="entry name" value="WHD_CvfB"/>
    <property type="match status" value="1"/>
</dbReference>
<comment type="similarity">
    <text evidence="1">Belongs to the CvfB family.</text>
</comment>
<dbReference type="Gene3D" id="1.10.10.10">
    <property type="entry name" value="Winged helix-like DNA-binding domain superfamily/Winged helix DNA-binding domain"/>
    <property type="match status" value="1"/>
</dbReference>
<dbReference type="InterPro" id="IPR039566">
    <property type="entry name" value="CvfB_S1_st"/>
</dbReference>
<dbReference type="InterPro" id="IPR014464">
    <property type="entry name" value="CvfB_fam"/>
</dbReference>
<dbReference type="InterPro" id="IPR040764">
    <property type="entry name" value="CvfB_WH"/>
</dbReference>
<organism evidence="6 7">
    <name type="scientific">Terrilactibacillus laevilacticus</name>
    <dbReference type="NCBI Taxonomy" id="1380157"/>
    <lineage>
        <taxon>Bacteria</taxon>
        <taxon>Bacillati</taxon>
        <taxon>Bacillota</taxon>
        <taxon>Bacilli</taxon>
        <taxon>Bacillales</taxon>
        <taxon>Bacillaceae</taxon>
        <taxon>Terrilactibacillus</taxon>
    </lineage>
</organism>
<keyword evidence="7" id="KW-1185">Reference proteome</keyword>
<feature type="domain" description="Conserved virulence factor B second S1" evidence="4">
    <location>
        <begin position="74"/>
        <end position="134"/>
    </location>
</feature>
<evidence type="ECO:0000256" key="1">
    <source>
        <dbReference type="PIRNR" id="PIRNR012524"/>
    </source>
</evidence>
<dbReference type="Proteomes" id="UP001597458">
    <property type="component" value="Unassembled WGS sequence"/>
</dbReference>
<dbReference type="PANTHER" id="PTHR37296">
    <property type="entry name" value="CONSERVED VIRULENCE FACTOR B"/>
    <property type="match status" value="1"/>
</dbReference>
<dbReference type="Pfam" id="PF21191">
    <property type="entry name" value="CvfB_1st"/>
    <property type="match status" value="1"/>
</dbReference>
<dbReference type="PANTHER" id="PTHR37296:SF1">
    <property type="entry name" value="CONSERVED VIRULENCE FACTOR B"/>
    <property type="match status" value="1"/>
</dbReference>
<evidence type="ECO:0000259" key="5">
    <source>
        <dbReference type="Pfam" id="PF21543"/>
    </source>
</evidence>
<proteinExistence type="inferred from homology"/>
<dbReference type="Gene3D" id="2.40.50.140">
    <property type="entry name" value="Nucleic acid-binding proteins"/>
    <property type="match status" value="2"/>
</dbReference>
<accession>A0ABW5PUC3</accession>